<comment type="caution">
    <text evidence="4">The sequence shown here is derived from an EMBL/GenBank/DDBJ whole genome shotgun (WGS) entry which is preliminary data.</text>
</comment>
<dbReference type="InterPro" id="IPR004045">
    <property type="entry name" value="Glutathione_S-Trfase_N"/>
</dbReference>
<evidence type="ECO:0000259" key="3">
    <source>
        <dbReference type="PROSITE" id="PS50405"/>
    </source>
</evidence>
<evidence type="ECO:0000313" key="5">
    <source>
        <dbReference type="Proteomes" id="UP001515480"/>
    </source>
</evidence>
<dbReference type="AlphaFoldDB" id="A0AB34K716"/>
<dbReference type="SUPFAM" id="SSF52833">
    <property type="entry name" value="Thioredoxin-like"/>
    <property type="match status" value="1"/>
</dbReference>
<dbReference type="Gene3D" id="3.40.30.10">
    <property type="entry name" value="Glutaredoxin"/>
    <property type="match status" value="1"/>
</dbReference>
<organism evidence="4 5">
    <name type="scientific">Prymnesium parvum</name>
    <name type="common">Toxic golden alga</name>
    <dbReference type="NCBI Taxonomy" id="97485"/>
    <lineage>
        <taxon>Eukaryota</taxon>
        <taxon>Haptista</taxon>
        <taxon>Haptophyta</taxon>
        <taxon>Prymnesiophyceae</taxon>
        <taxon>Prymnesiales</taxon>
        <taxon>Prymnesiaceae</taxon>
        <taxon>Prymnesium</taxon>
    </lineage>
</organism>
<evidence type="ECO:0000256" key="2">
    <source>
        <dbReference type="RuleBase" id="RU003494"/>
    </source>
</evidence>
<dbReference type="InterPro" id="IPR036282">
    <property type="entry name" value="Glutathione-S-Trfase_C_sf"/>
</dbReference>
<sequence>MQFKLWHARNSRSLRVLWTFEECGLRRGHGYQLVALPFPPRVHAPSFLRTNPLGTVPWFEHFAADRAAPRAAMSESCAVPLYVVEQLRSPLLVDSSEPERGAFLNWLFHADATLTFPQSITMRYGFYEPGRADAAAEDYAKWYLARLRLLSAHLEGGRDYLCGDRFTVADICITFALFNASEHGLLGSMLAASGREPLCVRYKPQVSAYMARMIARPSWRAAQEEQSKAEAEQHANELVDA</sequence>
<dbReference type="Pfam" id="PF02798">
    <property type="entry name" value="GST_N"/>
    <property type="match status" value="1"/>
</dbReference>
<dbReference type="InterPro" id="IPR036249">
    <property type="entry name" value="Thioredoxin-like_sf"/>
</dbReference>
<comment type="similarity">
    <text evidence="1 2">Belongs to the GST superfamily.</text>
</comment>
<protein>
    <recommendedName>
        <fullName evidence="3">GST C-terminal domain-containing protein</fullName>
    </recommendedName>
</protein>
<keyword evidence="5" id="KW-1185">Reference proteome</keyword>
<dbReference type="InterPro" id="IPR040079">
    <property type="entry name" value="Glutathione_S-Trfase"/>
</dbReference>
<name>A0AB34K716_PRYPA</name>
<dbReference type="PANTHER" id="PTHR44051">
    <property type="entry name" value="GLUTATHIONE S-TRANSFERASE-RELATED"/>
    <property type="match status" value="1"/>
</dbReference>
<dbReference type="SUPFAM" id="SSF47616">
    <property type="entry name" value="GST C-terminal domain-like"/>
    <property type="match status" value="1"/>
</dbReference>
<gene>
    <name evidence="4" type="ORF">AB1Y20_010116</name>
</gene>
<proteinExistence type="inferred from homology"/>
<dbReference type="SFLD" id="SFLDS00019">
    <property type="entry name" value="Glutathione_Transferase_(cytos"/>
    <property type="match status" value="1"/>
</dbReference>
<dbReference type="InterPro" id="IPR010987">
    <property type="entry name" value="Glutathione-S-Trfase_C-like"/>
</dbReference>
<dbReference type="InterPro" id="IPR004046">
    <property type="entry name" value="GST_C"/>
</dbReference>
<dbReference type="PROSITE" id="PS50405">
    <property type="entry name" value="GST_CTER"/>
    <property type="match status" value="1"/>
</dbReference>
<feature type="domain" description="GST C-terminal" evidence="3">
    <location>
        <begin position="96"/>
        <end position="238"/>
    </location>
</feature>
<evidence type="ECO:0000256" key="1">
    <source>
        <dbReference type="ARBA" id="ARBA00007409"/>
    </source>
</evidence>
<accession>A0AB34K716</accession>
<dbReference type="PANTHER" id="PTHR44051:SF21">
    <property type="entry name" value="GLUTATHIONE S-TRANSFERASE FAMILY PROTEIN"/>
    <property type="match status" value="1"/>
</dbReference>
<evidence type="ECO:0000313" key="4">
    <source>
        <dbReference type="EMBL" id="KAL1528791.1"/>
    </source>
</evidence>
<reference evidence="4 5" key="1">
    <citation type="journal article" date="2024" name="Science">
        <title>Giant polyketide synthase enzymes in the biosynthesis of giant marine polyether toxins.</title>
        <authorList>
            <person name="Fallon T.R."/>
            <person name="Shende V.V."/>
            <person name="Wierzbicki I.H."/>
            <person name="Pendleton A.L."/>
            <person name="Watervoot N.F."/>
            <person name="Auber R.P."/>
            <person name="Gonzalez D.J."/>
            <person name="Wisecaver J.H."/>
            <person name="Moore B.S."/>
        </authorList>
    </citation>
    <scope>NUCLEOTIDE SEQUENCE [LARGE SCALE GENOMIC DNA]</scope>
    <source>
        <strain evidence="4 5">12B1</strain>
    </source>
</reference>
<dbReference type="Gene3D" id="1.20.1050.10">
    <property type="match status" value="1"/>
</dbReference>
<dbReference type="EMBL" id="JBGBPQ010000002">
    <property type="protein sequence ID" value="KAL1528791.1"/>
    <property type="molecule type" value="Genomic_DNA"/>
</dbReference>
<dbReference type="Pfam" id="PF00043">
    <property type="entry name" value="GST_C"/>
    <property type="match status" value="1"/>
</dbReference>
<dbReference type="Proteomes" id="UP001515480">
    <property type="component" value="Unassembled WGS sequence"/>
</dbReference>